<evidence type="ECO:0000313" key="1">
    <source>
        <dbReference type="EMBL" id="OPJ57459.1"/>
    </source>
</evidence>
<dbReference type="PANTHER" id="PTHR37816">
    <property type="entry name" value="YALI0E33011P"/>
    <property type="match status" value="1"/>
</dbReference>
<dbReference type="SUPFAM" id="SSF52540">
    <property type="entry name" value="P-loop containing nucleoside triphosphate hydrolases"/>
    <property type="match status" value="1"/>
</dbReference>
<protein>
    <submittedName>
        <fullName evidence="1">Cytidylate kinase</fullName>
        <ecNumber evidence="1">2.7.4.25</ecNumber>
    </submittedName>
</protein>
<dbReference type="Proteomes" id="UP000190080">
    <property type="component" value="Unassembled WGS sequence"/>
</dbReference>
<sequence length="176" mass="20317">MLNGIIIMGLNGSGKSTICHELADLLDYRRMDVEDYYFLDSDILYAKSRTHEEVRQLMLDDIKIYHNYVLSSLGCNWGSEIVSTYKLAILLYAPLQVRLERIKQREITCFGNRVLEGGDMYESQKRFHDMVVSRSAKDIKQQACSLTCPVLEINATLPVKEILGLIYSYYLNMLEE</sequence>
<gene>
    <name evidence="1" type="primary">cmk_1</name>
    <name evidence="1" type="ORF">CLORY_41080</name>
</gene>
<dbReference type="Gene3D" id="3.40.50.300">
    <property type="entry name" value="P-loop containing nucleotide triphosphate hydrolases"/>
    <property type="match status" value="1"/>
</dbReference>
<dbReference type="STRING" id="1450648.CLORY_41080"/>
<dbReference type="OrthoDB" id="9800332at2"/>
<organism evidence="1 2">
    <name type="scientific">Clostridium oryzae</name>
    <dbReference type="NCBI Taxonomy" id="1450648"/>
    <lineage>
        <taxon>Bacteria</taxon>
        <taxon>Bacillati</taxon>
        <taxon>Bacillota</taxon>
        <taxon>Clostridia</taxon>
        <taxon>Eubacteriales</taxon>
        <taxon>Clostridiaceae</taxon>
        <taxon>Clostridium</taxon>
    </lineage>
</organism>
<evidence type="ECO:0000313" key="2">
    <source>
        <dbReference type="Proteomes" id="UP000190080"/>
    </source>
</evidence>
<keyword evidence="1" id="KW-0808">Transferase</keyword>
<dbReference type="InterPro" id="IPR052922">
    <property type="entry name" value="Cytidylate_Kinase-2"/>
</dbReference>
<dbReference type="EC" id="2.7.4.25" evidence="1"/>
<comment type="caution">
    <text evidence="1">The sequence shown here is derived from an EMBL/GenBank/DDBJ whole genome shotgun (WGS) entry which is preliminary data.</text>
</comment>
<dbReference type="RefSeq" id="WP_079428037.1">
    <property type="nucleotide sequence ID" value="NZ_MZGV01000084.1"/>
</dbReference>
<dbReference type="Pfam" id="PF13238">
    <property type="entry name" value="AAA_18"/>
    <property type="match status" value="1"/>
</dbReference>
<reference evidence="1 2" key="1">
    <citation type="submission" date="2017-03" db="EMBL/GenBank/DDBJ databases">
        <title>Genome sequence of Clostridium oryzae DSM 28571.</title>
        <authorList>
            <person name="Poehlein A."/>
            <person name="Daniel R."/>
        </authorList>
    </citation>
    <scope>NUCLEOTIDE SEQUENCE [LARGE SCALE GENOMIC DNA]</scope>
    <source>
        <strain evidence="1 2">DSM 28571</strain>
    </source>
</reference>
<name>A0A1V4IC00_9CLOT</name>
<dbReference type="AlphaFoldDB" id="A0A1V4IC00"/>
<dbReference type="GO" id="GO:0016301">
    <property type="term" value="F:kinase activity"/>
    <property type="evidence" value="ECO:0007669"/>
    <property type="project" value="UniProtKB-KW"/>
</dbReference>
<keyword evidence="2" id="KW-1185">Reference proteome</keyword>
<dbReference type="PANTHER" id="PTHR37816:SF2">
    <property type="entry name" value="DNA TOPOLOGY MODULATION PROTEIN FLAR-RELATED PROTEIN"/>
    <property type="match status" value="1"/>
</dbReference>
<accession>A0A1V4IC00</accession>
<dbReference type="InterPro" id="IPR027417">
    <property type="entry name" value="P-loop_NTPase"/>
</dbReference>
<proteinExistence type="predicted"/>
<keyword evidence="1" id="KW-0418">Kinase</keyword>
<dbReference type="EMBL" id="MZGV01000084">
    <property type="protein sequence ID" value="OPJ57459.1"/>
    <property type="molecule type" value="Genomic_DNA"/>
</dbReference>